<feature type="region of interest" description="Disordered" evidence="1">
    <location>
        <begin position="542"/>
        <end position="561"/>
    </location>
</feature>
<feature type="region of interest" description="Disordered" evidence="1">
    <location>
        <begin position="501"/>
        <end position="536"/>
    </location>
</feature>
<gene>
    <name evidence="2" type="ORF">BLNAU_17839</name>
</gene>
<dbReference type="EMBL" id="JARBJD010000207">
    <property type="protein sequence ID" value="KAK2947205.1"/>
    <property type="molecule type" value="Genomic_DNA"/>
</dbReference>
<keyword evidence="3" id="KW-1185">Reference proteome</keyword>
<sequence length="561" mass="63007">MEVADPFTFEYNLVAVNNIYKDPTSGSSSKKPPPKPRLANGPHQVKVPLSYTISDLYTNIASNLGVSRKYITIQFPCTEPIPAEAAALLGQDNLDPKLAPQNRDWVGLVGYSGYKYDPLATLKSLMDYWPPQGGKPEQMQVVAIPVSSSPDQPSSDDEDDGTLKKRLHLMGSMYDLYYTQENGRMISMSTLDSEFGARRKIYIRDCWQQFQIGVTAHFERNYSGPPVDTQGMDTLREEYLTDVLGQPSIGDEKLWRSIQETPDWIARADADISPFTKLVDPTLNDDQFYEAILVNGQPGTGKSQMLIYLIHRMMHLYEQIAIIYVLPEMPVITILVDKSNQSDPIRVLSHPSSLRETLFTNGFPVIRIVDSVPPFAKKGMTAYFTVYAASPTQYKLHTRKLPHNLSIWQDKYPFWTKWEFYAMMQCLEMTGQEHWIRAVSANTIIKLHPLVIRLLGTHGYLVDVSTLPQLPPATSASRTNARNILHGGIQLRRVSKVTKPPGMINLTQSTSRTNPLNTLPGGLQPNLDLSIPNPPERINLTQSATKQGEREVADPLQKATC</sequence>
<feature type="compositionally biased region" description="Polar residues" evidence="1">
    <location>
        <begin position="505"/>
        <end position="517"/>
    </location>
</feature>
<dbReference type="Proteomes" id="UP001281761">
    <property type="component" value="Unassembled WGS sequence"/>
</dbReference>
<feature type="region of interest" description="Disordered" evidence="1">
    <location>
        <begin position="22"/>
        <end position="43"/>
    </location>
</feature>
<evidence type="ECO:0000313" key="3">
    <source>
        <dbReference type="Proteomes" id="UP001281761"/>
    </source>
</evidence>
<evidence type="ECO:0000313" key="2">
    <source>
        <dbReference type="EMBL" id="KAK2947205.1"/>
    </source>
</evidence>
<protein>
    <submittedName>
        <fullName evidence="2">Uncharacterized protein</fullName>
    </submittedName>
</protein>
<comment type="caution">
    <text evidence="2">The sequence shown here is derived from an EMBL/GenBank/DDBJ whole genome shotgun (WGS) entry which is preliminary data.</text>
</comment>
<accession>A0ABQ9X677</accession>
<name>A0ABQ9X677_9EUKA</name>
<organism evidence="2 3">
    <name type="scientific">Blattamonas nauphoetae</name>
    <dbReference type="NCBI Taxonomy" id="2049346"/>
    <lineage>
        <taxon>Eukaryota</taxon>
        <taxon>Metamonada</taxon>
        <taxon>Preaxostyla</taxon>
        <taxon>Oxymonadida</taxon>
        <taxon>Blattamonas</taxon>
    </lineage>
</organism>
<evidence type="ECO:0000256" key="1">
    <source>
        <dbReference type="SAM" id="MobiDB-lite"/>
    </source>
</evidence>
<proteinExistence type="predicted"/>
<reference evidence="2 3" key="1">
    <citation type="journal article" date="2022" name="bioRxiv">
        <title>Genomics of Preaxostyla Flagellates Illuminates Evolutionary Transitions and the Path Towards Mitochondrial Loss.</title>
        <authorList>
            <person name="Novak L.V.F."/>
            <person name="Treitli S.C."/>
            <person name="Pyrih J."/>
            <person name="Halakuc P."/>
            <person name="Pipaliya S.V."/>
            <person name="Vacek V."/>
            <person name="Brzon O."/>
            <person name="Soukal P."/>
            <person name="Eme L."/>
            <person name="Dacks J.B."/>
            <person name="Karnkowska A."/>
            <person name="Elias M."/>
            <person name="Hampl V."/>
        </authorList>
    </citation>
    <scope>NUCLEOTIDE SEQUENCE [LARGE SCALE GENOMIC DNA]</scope>
    <source>
        <strain evidence="2">NAU3</strain>
        <tissue evidence="2">Gut</tissue>
    </source>
</reference>